<dbReference type="AlphaFoldDB" id="A0A0E9WWC6"/>
<dbReference type="EMBL" id="GBXM01014652">
    <property type="protein sequence ID" value="JAH93925.1"/>
    <property type="molecule type" value="Transcribed_RNA"/>
</dbReference>
<protein>
    <submittedName>
        <fullName evidence="1">Uncharacterized protein</fullName>
    </submittedName>
</protein>
<reference evidence="1" key="1">
    <citation type="submission" date="2014-11" db="EMBL/GenBank/DDBJ databases">
        <authorList>
            <person name="Amaro Gonzalez C."/>
        </authorList>
    </citation>
    <scope>NUCLEOTIDE SEQUENCE</scope>
</reference>
<proteinExistence type="predicted"/>
<organism evidence="1">
    <name type="scientific">Anguilla anguilla</name>
    <name type="common">European freshwater eel</name>
    <name type="synonym">Muraena anguilla</name>
    <dbReference type="NCBI Taxonomy" id="7936"/>
    <lineage>
        <taxon>Eukaryota</taxon>
        <taxon>Metazoa</taxon>
        <taxon>Chordata</taxon>
        <taxon>Craniata</taxon>
        <taxon>Vertebrata</taxon>
        <taxon>Euteleostomi</taxon>
        <taxon>Actinopterygii</taxon>
        <taxon>Neopterygii</taxon>
        <taxon>Teleostei</taxon>
        <taxon>Anguilliformes</taxon>
        <taxon>Anguillidae</taxon>
        <taxon>Anguilla</taxon>
    </lineage>
</organism>
<reference evidence="1" key="2">
    <citation type="journal article" date="2015" name="Fish Shellfish Immunol.">
        <title>Early steps in the European eel (Anguilla anguilla)-Vibrio vulnificus interaction in the gills: Role of the RtxA13 toxin.</title>
        <authorList>
            <person name="Callol A."/>
            <person name="Pajuelo D."/>
            <person name="Ebbesson L."/>
            <person name="Teles M."/>
            <person name="MacKenzie S."/>
            <person name="Amaro C."/>
        </authorList>
    </citation>
    <scope>NUCLEOTIDE SEQUENCE</scope>
</reference>
<sequence length="41" mass="4523">MTVLLITLTILCLPGHKRNKIKTLDTRRCDGIGCGDQIVVL</sequence>
<name>A0A0E9WWC6_ANGAN</name>
<evidence type="ECO:0000313" key="1">
    <source>
        <dbReference type="EMBL" id="JAH93925.1"/>
    </source>
</evidence>
<accession>A0A0E9WWC6</accession>